<dbReference type="EMBL" id="FOEC01000002">
    <property type="protein sequence ID" value="SEO51016.1"/>
    <property type="molecule type" value="Genomic_DNA"/>
</dbReference>
<feature type="transmembrane region" description="Helical" evidence="1">
    <location>
        <begin position="172"/>
        <end position="191"/>
    </location>
</feature>
<dbReference type="STRING" id="79604.AAY81_07870"/>
<feature type="transmembrane region" description="Helical" evidence="1">
    <location>
        <begin position="211"/>
        <end position="236"/>
    </location>
</feature>
<reference evidence="3" key="1">
    <citation type="submission" date="2016-10" db="EMBL/GenBank/DDBJ databases">
        <authorList>
            <person name="Varghese N."/>
        </authorList>
    </citation>
    <scope>NUCLEOTIDE SEQUENCE [LARGE SCALE GENOMIC DNA]</scope>
    <source>
        <strain evidence="3">DSM 21843</strain>
    </source>
</reference>
<organism evidence="2 3">
    <name type="scientific">Denitrobacterium detoxificans</name>
    <dbReference type="NCBI Taxonomy" id="79604"/>
    <lineage>
        <taxon>Bacteria</taxon>
        <taxon>Bacillati</taxon>
        <taxon>Actinomycetota</taxon>
        <taxon>Coriobacteriia</taxon>
        <taxon>Eggerthellales</taxon>
        <taxon>Eggerthellaceae</taxon>
        <taxon>Denitrobacterium</taxon>
    </lineage>
</organism>
<feature type="transmembrane region" description="Helical" evidence="1">
    <location>
        <begin position="248"/>
        <end position="266"/>
    </location>
</feature>
<feature type="transmembrane region" description="Helical" evidence="1">
    <location>
        <begin position="6"/>
        <end position="26"/>
    </location>
</feature>
<dbReference type="RefSeq" id="WP_066663596.1">
    <property type="nucleotide sequence ID" value="NZ_FOEC01000002.1"/>
</dbReference>
<evidence type="ECO:0000313" key="3">
    <source>
        <dbReference type="Proteomes" id="UP000182975"/>
    </source>
</evidence>
<feature type="transmembrane region" description="Helical" evidence="1">
    <location>
        <begin position="140"/>
        <end position="160"/>
    </location>
</feature>
<gene>
    <name evidence="2" type="ORF">SAMN02910314_00394</name>
</gene>
<protein>
    <submittedName>
        <fullName evidence="2">Putative ABC-transporter type IV</fullName>
    </submittedName>
</protein>
<sequence>MLVLIATLFALIVVIGGVIYGIRVLVVRSGFGRTIRHLVEEQRLSDDVRQAIDDAQKWRDERKLSMPHVSKKKPHLTRVQRAKVRAAHIERREDFLDKLHIGWYQIVLLFFVGSVLGLFLEETWMFVTAGLTQSRVGLVWGPFSPLYGVGATLLTVITFYMRRKHCAPWQVFLVALVVGGLLEQITGWSMSTFMHASSWDYSNVPGAITQWVAVPFLVFWGALGLVWYVCIMPELLFIIGEPTTPRRVILVSLLGVYLALDVFMTLSCFNRVAERHDGIPPATGFDVWIDQNYTDEFMSDRFQNMNFS</sequence>
<keyword evidence="1" id="KW-1133">Transmembrane helix</keyword>
<dbReference type="AlphaFoldDB" id="A0A172RZA0"/>
<proteinExistence type="predicted"/>
<dbReference type="InterPro" id="IPR010540">
    <property type="entry name" value="CmpB_TMEM229"/>
</dbReference>
<evidence type="ECO:0000256" key="1">
    <source>
        <dbReference type="SAM" id="Phobius"/>
    </source>
</evidence>
<keyword evidence="1" id="KW-0472">Membrane</keyword>
<name>A0A172RZA0_9ACTN</name>
<dbReference type="KEGG" id="ddt:AAY81_07870"/>
<accession>A0A172RZA0</accession>
<keyword evidence="3" id="KW-1185">Reference proteome</keyword>
<keyword evidence="1" id="KW-0812">Transmembrane</keyword>
<feature type="transmembrane region" description="Helical" evidence="1">
    <location>
        <begin position="101"/>
        <end position="120"/>
    </location>
</feature>
<evidence type="ECO:0000313" key="2">
    <source>
        <dbReference type="EMBL" id="SEO51016.1"/>
    </source>
</evidence>
<dbReference type="Pfam" id="PF06541">
    <property type="entry name" value="ABC_trans_CmpB"/>
    <property type="match status" value="1"/>
</dbReference>
<dbReference type="PATRIC" id="fig|79604.3.peg.1581"/>
<dbReference type="Proteomes" id="UP000182975">
    <property type="component" value="Unassembled WGS sequence"/>
</dbReference>